<proteinExistence type="predicted"/>
<dbReference type="RefSeq" id="WP_390301752.1">
    <property type="nucleotide sequence ID" value="NZ_JBHRRZ010000002.1"/>
</dbReference>
<sequence>MLSKKQAAFDLAEKVGLPLGSGKYSSFIGGIEPEILPNNVVELNVYVGEDLMNNEDSKQEVHEIAKKVIEQNNYGFDSFQINFMEMYIDNDHEN</sequence>
<name>A0ABV7A2C7_9BACI</name>
<dbReference type="Proteomes" id="UP001595387">
    <property type="component" value="Unassembled WGS sequence"/>
</dbReference>
<reference evidence="2" key="1">
    <citation type="journal article" date="2019" name="Int. J. Syst. Evol. Microbiol.">
        <title>The Global Catalogue of Microorganisms (GCM) 10K type strain sequencing project: providing services to taxonomists for standard genome sequencing and annotation.</title>
        <authorList>
            <consortium name="The Broad Institute Genomics Platform"/>
            <consortium name="The Broad Institute Genome Sequencing Center for Infectious Disease"/>
            <person name="Wu L."/>
            <person name="Ma J."/>
        </authorList>
    </citation>
    <scope>NUCLEOTIDE SEQUENCE [LARGE SCALE GENOMIC DNA]</scope>
    <source>
        <strain evidence="2">KCTC 13193</strain>
    </source>
</reference>
<dbReference type="EMBL" id="JBHRRZ010000002">
    <property type="protein sequence ID" value="MFC2947000.1"/>
    <property type="molecule type" value="Genomic_DNA"/>
</dbReference>
<gene>
    <name evidence="1" type="ORF">ACFODW_01300</name>
</gene>
<accession>A0ABV7A2C7</accession>
<keyword evidence="2" id="KW-1185">Reference proteome</keyword>
<comment type="caution">
    <text evidence="1">The sequence shown here is derived from an EMBL/GenBank/DDBJ whole genome shotgun (WGS) entry which is preliminary data.</text>
</comment>
<organism evidence="1 2">
    <name type="scientific">Virgibacillus sediminis</name>
    <dbReference type="NCBI Taxonomy" id="202260"/>
    <lineage>
        <taxon>Bacteria</taxon>
        <taxon>Bacillati</taxon>
        <taxon>Bacillota</taxon>
        <taxon>Bacilli</taxon>
        <taxon>Bacillales</taxon>
        <taxon>Bacillaceae</taxon>
        <taxon>Virgibacillus</taxon>
    </lineage>
</organism>
<evidence type="ECO:0000313" key="2">
    <source>
        <dbReference type="Proteomes" id="UP001595387"/>
    </source>
</evidence>
<protein>
    <submittedName>
        <fullName evidence="1">Uncharacterized protein</fullName>
    </submittedName>
</protein>
<evidence type="ECO:0000313" key="1">
    <source>
        <dbReference type="EMBL" id="MFC2947000.1"/>
    </source>
</evidence>